<keyword evidence="2" id="KW-1185">Reference proteome</keyword>
<reference evidence="2" key="1">
    <citation type="journal article" date="2019" name="Int. J. Syst. Evol. Microbiol.">
        <title>The Global Catalogue of Microorganisms (GCM) 10K type strain sequencing project: providing services to taxonomists for standard genome sequencing and annotation.</title>
        <authorList>
            <consortium name="The Broad Institute Genomics Platform"/>
            <consortium name="The Broad Institute Genome Sequencing Center for Infectious Disease"/>
            <person name="Wu L."/>
            <person name="Ma J."/>
        </authorList>
    </citation>
    <scope>NUCLEOTIDE SEQUENCE [LARGE SCALE GENOMIC DNA]</scope>
    <source>
        <strain evidence="2">JCM 16601</strain>
    </source>
</reference>
<dbReference type="Gene3D" id="3.40.470.10">
    <property type="entry name" value="Uracil-DNA glycosylase-like domain"/>
    <property type="match status" value="1"/>
</dbReference>
<dbReference type="InterPro" id="IPR036895">
    <property type="entry name" value="Uracil-DNA_glycosylase-like_sf"/>
</dbReference>
<sequence>MAIIIPHRFLDRLTSTEGMARVDVIIIGTFNPGLPDQTQLNAEEQVQFEQIIQSRKFIKFNLVRNFYDRPQNRFWKVMDHIHTPEFYDGKSLKAVNLQGLKFYSRMLDRQQVFERQQQFCRDRGILITDIVQTIRPNTFDQIYDNFPDTAIERANPIWNDNEILTIINKHKPQKVIINFNPNNTSIPIISAKINEIRHSFPHNSIISLPSTSGAATMTYESLIDHWGIHFKYI</sequence>
<organism evidence="1 2">
    <name type="scientific">Mucilaginibacter dorajii</name>
    <dbReference type="NCBI Taxonomy" id="692994"/>
    <lineage>
        <taxon>Bacteria</taxon>
        <taxon>Pseudomonadati</taxon>
        <taxon>Bacteroidota</taxon>
        <taxon>Sphingobacteriia</taxon>
        <taxon>Sphingobacteriales</taxon>
        <taxon>Sphingobacteriaceae</taxon>
        <taxon>Mucilaginibacter</taxon>
    </lineage>
</organism>
<evidence type="ECO:0000313" key="2">
    <source>
        <dbReference type="Proteomes" id="UP001500742"/>
    </source>
</evidence>
<dbReference type="Proteomes" id="UP001500742">
    <property type="component" value="Unassembled WGS sequence"/>
</dbReference>
<dbReference type="SUPFAM" id="SSF52141">
    <property type="entry name" value="Uracil-DNA glycosylase-like"/>
    <property type="match status" value="1"/>
</dbReference>
<dbReference type="EMBL" id="BAAAZC010000050">
    <property type="protein sequence ID" value="GAA3993053.1"/>
    <property type="molecule type" value="Genomic_DNA"/>
</dbReference>
<protein>
    <submittedName>
        <fullName evidence="1">Uncharacterized protein</fullName>
    </submittedName>
</protein>
<evidence type="ECO:0000313" key="1">
    <source>
        <dbReference type="EMBL" id="GAA3993053.1"/>
    </source>
</evidence>
<proteinExistence type="predicted"/>
<accession>A0ABP7R6W7</accession>
<comment type="caution">
    <text evidence="1">The sequence shown here is derived from an EMBL/GenBank/DDBJ whole genome shotgun (WGS) entry which is preliminary data.</text>
</comment>
<dbReference type="RefSeq" id="WP_259097210.1">
    <property type="nucleotide sequence ID" value="NZ_BAAAZC010000050.1"/>
</dbReference>
<gene>
    <name evidence="1" type="ORF">GCM10022210_53580</name>
</gene>
<name>A0ABP7R6W7_9SPHI</name>